<dbReference type="PANTHER" id="PTHR35807:SF1">
    <property type="entry name" value="TRANSCRIPTIONAL REGULATOR REDD"/>
    <property type="match status" value="1"/>
</dbReference>
<keyword evidence="4" id="KW-0804">Transcription</keyword>
<feature type="DNA-binding region" description="OmpR/PhoB-type" evidence="6">
    <location>
        <begin position="1"/>
        <end position="94"/>
    </location>
</feature>
<accession>A0A918AQJ4</accession>
<name>A0A918AQJ4_9PSEU</name>
<evidence type="ECO:0000313" key="8">
    <source>
        <dbReference type="EMBL" id="GGP58281.1"/>
    </source>
</evidence>
<evidence type="ECO:0000256" key="1">
    <source>
        <dbReference type="ARBA" id="ARBA00005820"/>
    </source>
</evidence>
<dbReference type="Proteomes" id="UP000639606">
    <property type="component" value="Unassembled WGS sequence"/>
</dbReference>
<dbReference type="InterPro" id="IPR001867">
    <property type="entry name" value="OmpR/PhoB-type_DNA-bd"/>
</dbReference>
<dbReference type="SMART" id="SM01043">
    <property type="entry name" value="BTAD"/>
    <property type="match status" value="1"/>
</dbReference>
<dbReference type="Pfam" id="PF00486">
    <property type="entry name" value="Trans_reg_C"/>
    <property type="match status" value="1"/>
</dbReference>
<evidence type="ECO:0000256" key="6">
    <source>
        <dbReference type="PROSITE-ProRule" id="PRU01091"/>
    </source>
</evidence>
<dbReference type="PROSITE" id="PS51755">
    <property type="entry name" value="OMPR_PHOB"/>
    <property type="match status" value="1"/>
</dbReference>
<dbReference type="SMART" id="SM00028">
    <property type="entry name" value="TPR"/>
    <property type="match status" value="5"/>
</dbReference>
<dbReference type="InterPro" id="IPR016032">
    <property type="entry name" value="Sig_transdc_resp-reg_C-effctor"/>
</dbReference>
<dbReference type="GO" id="GO:0006355">
    <property type="term" value="P:regulation of DNA-templated transcription"/>
    <property type="evidence" value="ECO:0007669"/>
    <property type="project" value="InterPro"/>
</dbReference>
<feature type="domain" description="OmpR/PhoB-type" evidence="7">
    <location>
        <begin position="1"/>
        <end position="94"/>
    </location>
</feature>
<dbReference type="PRINTS" id="PR00364">
    <property type="entry name" value="DISEASERSIST"/>
</dbReference>
<dbReference type="Pfam" id="PF03704">
    <property type="entry name" value="BTAD"/>
    <property type="match status" value="1"/>
</dbReference>
<protein>
    <submittedName>
        <fullName evidence="8">SARP family transcriptional regulator</fullName>
    </submittedName>
</protein>
<dbReference type="InterPro" id="IPR027417">
    <property type="entry name" value="P-loop_NTPase"/>
</dbReference>
<keyword evidence="2" id="KW-0805">Transcription regulation</keyword>
<dbReference type="PROSITE" id="PS50005">
    <property type="entry name" value="TPR"/>
    <property type="match status" value="1"/>
</dbReference>
<dbReference type="Gene3D" id="1.10.10.10">
    <property type="entry name" value="Winged helix-like DNA-binding domain superfamily/Winged helix DNA-binding domain"/>
    <property type="match status" value="1"/>
</dbReference>
<feature type="repeat" description="TPR" evidence="5">
    <location>
        <begin position="807"/>
        <end position="840"/>
    </location>
</feature>
<comment type="caution">
    <text evidence="8">The sequence shown here is derived from an EMBL/GenBank/DDBJ whole genome shotgun (WGS) entry which is preliminary data.</text>
</comment>
<dbReference type="PANTHER" id="PTHR35807">
    <property type="entry name" value="TRANSCRIPTIONAL REGULATOR REDD-RELATED"/>
    <property type="match status" value="1"/>
</dbReference>
<dbReference type="EMBL" id="BMRG01000005">
    <property type="protein sequence ID" value="GGP58281.1"/>
    <property type="molecule type" value="Genomic_DNA"/>
</dbReference>
<organism evidence="8 9">
    <name type="scientific">Saccharothrix coeruleofusca</name>
    <dbReference type="NCBI Taxonomy" id="33919"/>
    <lineage>
        <taxon>Bacteria</taxon>
        <taxon>Bacillati</taxon>
        <taxon>Actinomycetota</taxon>
        <taxon>Actinomycetes</taxon>
        <taxon>Pseudonocardiales</taxon>
        <taxon>Pseudonocardiaceae</taxon>
        <taxon>Saccharothrix</taxon>
    </lineage>
</organism>
<evidence type="ECO:0000256" key="3">
    <source>
        <dbReference type="ARBA" id="ARBA00023125"/>
    </source>
</evidence>
<dbReference type="InterPro" id="IPR011990">
    <property type="entry name" value="TPR-like_helical_dom_sf"/>
</dbReference>
<dbReference type="RefSeq" id="WP_189224172.1">
    <property type="nucleotide sequence ID" value="NZ_BMRG01000005.1"/>
</dbReference>
<dbReference type="Gene3D" id="1.25.40.10">
    <property type="entry name" value="Tetratricopeptide repeat domain"/>
    <property type="match status" value="2"/>
</dbReference>
<evidence type="ECO:0000313" key="9">
    <source>
        <dbReference type="Proteomes" id="UP000639606"/>
    </source>
</evidence>
<reference evidence="8" key="1">
    <citation type="journal article" date="2014" name="Int. J. Syst. Evol. Microbiol.">
        <title>Complete genome sequence of Corynebacterium casei LMG S-19264T (=DSM 44701T), isolated from a smear-ripened cheese.</title>
        <authorList>
            <consortium name="US DOE Joint Genome Institute (JGI-PGF)"/>
            <person name="Walter F."/>
            <person name="Albersmeier A."/>
            <person name="Kalinowski J."/>
            <person name="Ruckert C."/>
        </authorList>
    </citation>
    <scope>NUCLEOTIDE SEQUENCE</scope>
    <source>
        <strain evidence="8">JCM 3313</strain>
    </source>
</reference>
<comment type="similarity">
    <text evidence="1">Belongs to the AfsR/DnrI/RedD regulatory family.</text>
</comment>
<dbReference type="SUPFAM" id="SSF48452">
    <property type="entry name" value="TPR-like"/>
    <property type="match status" value="3"/>
</dbReference>
<dbReference type="SUPFAM" id="SSF52540">
    <property type="entry name" value="P-loop containing nucleoside triphosphate hydrolases"/>
    <property type="match status" value="1"/>
</dbReference>
<dbReference type="InterPro" id="IPR036388">
    <property type="entry name" value="WH-like_DNA-bd_sf"/>
</dbReference>
<dbReference type="InterPro" id="IPR051677">
    <property type="entry name" value="AfsR-DnrI-RedD_regulator"/>
</dbReference>
<dbReference type="SMART" id="SM00862">
    <property type="entry name" value="Trans_reg_C"/>
    <property type="match status" value="1"/>
</dbReference>
<dbReference type="AlphaFoldDB" id="A0A918AQJ4"/>
<dbReference type="CDD" id="cd15831">
    <property type="entry name" value="BTAD"/>
    <property type="match status" value="1"/>
</dbReference>
<keyword evidence="3 6" id="KW-0238">DNA-binding</keyword>
<dbReference type="InterPro" id="IPR019734">
    <property type="entry name" value="TPR_rpt"/>
</dbReference>
<dbReference type="GO" id="GO:0003677">
    <property type="term" value="F:DNA binding"/>
    <property type="evidence" value="ECO:0007669"/>
    <property type="project" value="UniProtKB-UniRule"/>
</dbReference>
<keyword evidence="9" id="KW-1185">Reference proteome</keyword>
<dbReference type="Pfam" id="PF13424">
    <property type="entry name" value="TPR_12"/>
    <property type="match status" value="2"/>
</dbReference>
<dbReference type="InterPro" id="IPR005158">
    <property type="entry name" value="BTAD"/>
</dbReference>
<dbReference type="Gene3D" id="3.40.50.300">
    <property type="entry name" value="P-loop containing nucleotide triphosphate hydrolases"/>
    <property type="match status" value="1"/>
</dbReference>
<gene>
    <name evidence="8" type="ORF">GCM10010185_33420</name>
</gene>
<dbReference type="GO" id="GO:0043531">
    <property type="term" value="F:ADP binding"/>
    <property type="evidence" value="ECO:0007669"/>
    <property type="project" value="InterPro"/>
</dbReference>
<evidence type="ECO:0000256" key="2">
    <source>
        <dbReference type="ARBA" id="ARBA00023015"/>
    </source>
</evidence>
<evidence type="ECO:0000256" key="5">
    <source>
        <dbReference type="PROSITE-ProRule" id="PRU00339"/>
    </source>
</evidence>
<reference evidence="8" key="2">
    <citation type="submission" date="2020-09" db="EMBL/GenBank/DDBJ databases">
        <authorList>
            <person name="Sun Q."/>
            <person name="Ohkuma M."/>
        </authorList>
    </citation>
    <scope>NUCLEOTIDE SEQUENCE</scope>
    <source>
        <strain evidence="8">JCM 3313</strain>
    </source>
</reference>
<proteinExistence type="inferred from homology"/>
<sequence length="903" mass="98368">MTVEFKVLGPLEVLHDGRVVPVPAGRVRALLAALLLNANRVVTAERLVDLLWAGGKNGDVRAKATLQMTVTRLRRSLGEANVIRTVAGGYTAEVPPHALDLHRFRDLAGQGRFAEALELWRGDPLSDVRSDQLHRDEVVPLLEEHLDVVERRIDADLAAGRSREVVGELRALTKEYPLRERFWAQLMIALHRGDRRAEALTAYEEVRALLAEELGVDPGPRLRQAHEEVIGVLVAPVPRQLPAYPVHFTGRGGELARLDGLSTGAVRIAVLHGAGGIGKTALALYWAHHAAFSDGQLYANLRGFAPTGAPLTPAEVLHGFLGALGVPSERQPVGLDELAALYRTRLADRKVLVMLDNARDADQVLPLLPGGSSCFVLITSRNPMGGLVARQGAAPIAMTPLPDSQAHQLLERVVGADRVARDREAVRRLVGLCGGLPLALTAVAARAVLNPDFELAALADELSAERGRVASLDDDRLGVRAVLSWSYRALSDRAARLFRLLDVHPGAAISAHSTTSLLGGDHAGTRAALAELAGVHLMVEARPGWFTFHDVLRVYATVEARSDSADEQAAARERVLDHYLHSAFAAVMLVHPQRDPCPVPFEPPALGVVVERPADADAAWKWFDQEYQALLGAFDAAVEAGRDLLAWQLCWTLTTVFERRGRWRDWLAMLDSAIAAATRTGHEAAVALLVYNLSHACQRVEDIDGAFAALRRCLMLFEKLGDHAGLGRAHRGLAWMHEISGRPEDALVHGRLSLEHYLAADHQLGVAGARSALSLYHAQLGDYEAALEEGHLALRLNRLIGHAYGEANTLDNIGWAHHVRGDHVEAVRYFQESIELFRKQGASALEIEVLQHLAEAQKAGGDSAAAAATWRRAVELSDGFQHRYAEELRTRLVRLRAGHGETK</sequence>
<dbReference type="SUPFAM" id="SSF46894">
    <property type="entry name" value="C-terminal effector domain of the bipartite response regulators"/>
    <property type="match status" value="1"/>
</dbReference>
<evidence type="ECO:0000259" key="7">
    <source>
        <dbReference type="PROSITE" id="PS51755"/>
    </source>
</evidence>
<keyword evidence="5" id="KW-0802">TPR repeat</keyword>
<evidence type="ECO:0000256" key="4">
    <source>
        <dbReference type="ARBA" id="ARBA00023163"/>
    </source>
</evidence>
<dbReference type="GO" id="GO:0000160">
    <property type="term" value="P:phosphorelay signal transduction system"/>
    <property type="evidence" value="ECO:0007669"/>
    <property type="project" value="InterPro"/>
</dbReference>